<protein>
    <submittedName>
        <fullName evidence="2">Uncharacterized protein</fullName>
    </submittedName>
</protein>
<reference evidence="2 3" key="1">
    <citation type="journal article" date="2018" name="Front. Plant Sci.">
        <title>Red Clover (Trifolium pratense) and Zigzag Clover (T. medium) - A Picture of Genomic Similarities and Differences.</title>
        <authorList>
            <person name="Dluhosova J."/>
            <person name="Istvanek J."/>
            <person name="Nedelnik J."/>
            <person name="Repkova J."/>
        </authorList>
    </citation>
    <scope>NUCLEOTIDE SEQUENCE [LARGE SCALE GENOMIC DNA]</scope>
    <source>
        <strain evidence="3">cv. 10/8</strain>
        <tissue evidence="2">Leaf</tissue>
    </source>
</reference>
<name>A0A392VZY1_9FABA</name>
<accession>A0A392VZY1</accession>
<organism evidence="2 3">
    <name type="scientific">Trifolium medium</name>
    <dbReference type="NCBI Taxonomy" id="97028"/>
    <lineage>
        <taxon>Eukaryota</taxon>
        <taxon>Viridiplantae</taxon>
        <taxon>Streptophyta</taxon>
        <taxon>Embryophyta</taxon>
        <taxon>Tracheophyta</taxon>
        <taxon>Spermatophyta</taxon>
        <taxon>Magnoliopsida</taxon>
        <taxon>eudicotyledons</taxon>
        <taxon>Gunneridae</taxon>
        <taxon>Pentapetalae</taxon>
        <taxon>rosids</taxon>
        <taxon>fabids</taxon>
        <taxon>Fabales</taxon>
        <taxon>Fabaceae</taxon>
        <taxon>Papilionoideae</taxon>
        <taxon>50 kb inversion clade</taxon>
        <taxon>NPAAA clade</taxon>
        <taxon>Hologalegina</taxon>
        <taxon>IRL clade</taxon>
        <taxon>Trifolieae</taxon>
        <taxon>Trifolium</taxon>
    </lineage>
</organism>
<feature type="region of interest" description="Disordered" evidence="1">
    <location>
        <begin position="1"/>
        <end position="23"/>
    </location>
</feature>
<proteinExistence type="predicted"/>
<evidence type="ECO:0000313" key="3">
    <source>
        <dbReference type="Proteomes" id="UP000265520"/>
    </source>
</evidence>
<comment type="caution">
    <text evidence="2">The sequence shown here is derived from an EMBL/GenBank/DDBJ whole genome shotgun (WGS) entry which is preliminary data.</text>
</comment>
<dbReference type="Proteomes" id="UP000265520">
    <property type="component" value="Unassembled WGS sequence"/>
</dbReference>
<keyword evidence="3" id="KW-1185">Reference proteome</keyword>
<evidence type="ECO:0000256" key="1">
    <source>
        <dbReference type="SAM" id="MobiDB-lite"/>
    </source>
</evidence>
<evidence type="ECO:0000313" key="2">
    <source>
        <dbReference type="EMBL" id="MCI93023.1"/>
    </source>
</evidence>
<sequence length="23" mass="2471">TQPPSLHRGRNGATPDAVTLLIR</sequence>
<feature type="non-terminal residue" evidence="2">
    <location>
        <position position="1"/>
    </location>
</feature>
<dbReference type="AlphaFoldDB" id="A0A392VZY1"/>
<dbReference type="EMBL" id="LXQA011317619">
    <property type="protein sequence ID" value="MCI93023.1"/>
    <property type="molecule type" value="Genomic_DNA"/>
</dbReference>